<comment type="caution">
    <text evidence="2">The sequence shown here is derived from an EMBL/GenBank/DDBJ whole genome shotgun (WGS) entry which is preliminary data.</text>
</comment>
<accession>A0ABR3J7C9</accession>
<dbReference type="InterPro" id="IPR006680">
    <property type="entry name" value="Amidohydro-rel"/>
</dbReference>
<protein>
    <recommendedName>
        <fullName evidence="1">Amidohydrolase-related domain-containing protein</fullName>
    </recommendedName>
</protein>
<dbReference type="Gene3D" id="3.20.20.140">
    <property type="entry name" value="Metal-dependent hydrolases"/>
    <property type="match status" value="1"/>
</dbReference>
<dbReference type="Proteomes" id="UP001556367">
    <property type="component" value="Unassembled WGS sequence"/>
</dbReference>
<evidence type="ECO:0000259" key="1">
    <source>
        <dbReference type="Pfam" id="PF04909"/>
    </source>
</evidence>
<sequence>MSSPDPTPEYPRLHRAAYSFPAIDNHAHPLLQPIHRSSDAFPFEGLMSEAQGEALKDAVHTLACFRATSELGVLYGLKNPTWDEIKSFRASLDYIELCKRCIAPTGIQCILIDDGLGGVQENAEAYQWHDQFTPDSTRRLVRVEIIAEEVLAEVLSLHLDVDHLEVSPILEEFSNKFTDVLSSFAQDPAVVGFKSIACYRTGLNIMTYIPLASMKFSLLDVFKMLKDEGKIRLAHKALNDHVVRLALEVAGKYQKPVQFHTGLGDNDISLANSSPAHMQQIIKAYPGTTFVLLHSSYPFTREAGYLTSAYPNVFLDFGEVFPMVSGAGQRAIIRQVLELCPTNKIMWSTDGHWWPETYYLGTTQARHALYVVLSEVIRDGELSEEAAIQVVENALFHNANTVYKLGLQAKTDILRQD</sequence>
<reference evidence="3" key="1">
    <citation type="submission" date="2024-06" db="EMBL/GenBank/DDBJ databases">
        <title>Multi-omics analyses provide insights into the biosynthesis of the anticancer antibiotic pleurotin in Hohenbuehelia grisea.</title>
        <authorList>
            <person name="Weaver J.A."/>
            <person name="Alberti F."/>
        </authorList>
    </citation>
    <scope>NUCLEOTIDE SEQUENCE [LARGE SCALE GENOMIC DNA]</scope>
    <source>
        <strain evidence="3">T-177</strain>
    </source>
</reference>
<organism evidence="2 3">
    <name type="scientific">Hohenbuehelia grisea</name>
    <dbReference type="NCBI Taxonomy" id="104357"/>
    <lineage>
        <taxon>Eukaryota</taxon>
        <taxon>Fungi</taxon>
        <taxon>Dikarya</taxon>
        <taxon>Basidiomycota</taxon>
        <taxon>Agaricomycotina</taxon>
        <taxon>Agaricomycetes</taxon>
        <taxon>Agaricomycetidae</taxon>
        <taxon>Agaricales</taxon>
        <taxon>Pleurotineae</taxon>
        <taxon>Pleurotaceae</taxon>
        <taxon>Hohenbuehelia</taxon>
    </lineage>
</organism>
<feature type="domain" description="Amidohydrolase-related" evidence="1">
    <location>
        <begin position="240"/>
        <end position="381"/>
    </location>
</feature>
<evidence type="ECO:0000313" key="2">
    <source>
        <dbReference type="EMBL" id="KAL0951556.1"/>
    </source>
</evidence>
<evidence type="ECO:0000313" key="3">
    <source>
        <dbReference type="Proteomes" id="UP001556367"/>
    </source>
</evidence>
<dbReference type="InterPro" id="IPR032466">
    <property type="entry name" value="Metal_Hydrolase"/>
</dbReference>
<name>A0ABR3J7C9_9AGAR</name>
<dbReference type="PANTHER" id="PTHR43383:SF2">
    <property type="entry name" value="AMIDOHYDROLASE 2 FAMILY PROTEIN"/>
    <property type="match status" value="1"/>
</dbReference>
<keyword evidence="3" id="KW-1185">Reference proteome</keyword>
<dbReference type="Pfam" id="PF04909">
    <property type="entry name" value="Amidohydro_2"/>
    <property type="match status" value="1"/>
</dbReference>
<gene>
    <name evidence="2" type="ORF">HGRIS_008238</name>
</gene>
<dbReference type="EMBL" id="JASNQZ010000011">
    <property type="protein sequence ID" value="KAL0951556.1"/>
    <property type="molecule type" value="Genomic_DNA"/>
</dbReference>
<proteinExistence type="predicted"/>
<dbReference type="PANTHER" id="PTHR43383">
    <property type="entry name" value="NODULIN 6"/>
    <property type="match status" value="1"/>
</dbReference>
<dbReference type="SUPFAM" id="SSF51556">
    <property type="entry name" value="Metallo-dependent hydrolases"/>
    <property type="match status" value="1"/>
</dbReference>